<keyword evidence="12" id="KW-1185">Reference proteome</keyword>
<dbReference type="AlphaFoldDB" id="A0A1H7D6T7"/>
<keyword evidence="1 10" id="KW-0540">Nuclease</keyword>
<feature type="binding site" evidence="10">
    <location>
        <position position="207"/>
    </location>
    <ligand>
        <name>Mn(2+)</name>
        <dbReference type="ChEBI" id="CHEBI:29035"/>
    </ligand>
</feature>
<dbReference type="HAMAP" id="MF_01470">
    <property type="entry name" value="Cas1"/>
    <property type="match status" value="1"/>
</dbReference>
<feature type="binding site" evidence="10">
    <location>
        <position position="143"/>
    </location>
    <ligand>
        <name>Mn(2+)</name>
        <dbReference type="ChEBI" id="CHEBI:29035"/>
    </ligand>
</feature>
<comment type="similarity">
    <text evidence="10">Belongs to the CRISPR-associated endonuclease Cas1 family.</text>
</comment>
<dbReference type="Gene3D" id="3.100.10.20">
    <property type="entry name" value="CRISPR-associated endonuclease Cas1, N-terminal domain"/>
    <property type="match status" value="1"/>
</dbReference>
<reference evidence="12" key="1">
    <citation type="submission" date="2016-10" db="EMBL/GenBank/DDBJ databases">
        <authorList>
            <person name="Varghese N."/>
            <person name="Submissions S."/>
        </authorList>
    </citation>
    <scope>NUCLEOTIDE SEQUENCE [LARGE SCALE GENOMIC DNA]</scope>
    <source>
        <strain evidence="12">CGMCC 1.10218</strain>
    </source>
</reference>
<comment type="cofactor">
    <cofactor evidence="10">
        <name>Mg(2+)</name>
        <dbReference type="ChEBI" id="CHEBI:18420"/>
    </cofactor>
    <cofactor evidence="10">
        <name>Mn(2+)</name>
        <dbReference type="ChEBI" id="CHEBI:29035"/>
    </cofactor>
</comment>
<keyword evidence="6 10" id="KW-0051">Antiviral defense</keyword>
<keyword evidence="3 10" id="KW-0255">Endonuclease</keyword>
<dbReference type="RefSeq" id="WP_092266041.1">
    <property type="nucleotide sequence ID" value="NZ_FNZA01000053.1"/>
</dbReference>
<keyword evidence="5 10" id="KW-0460">Magnesium</keyword>
<evidence type="ECO:0000256" key="4">
    <source>
        <dbReference type="ARBA" id="ARBA00022801"/>
    </source>
</evidence>
<feature type="binding site" evidence="10">
    <location>
        <position position="222"/>
    </location>
    <ligand>
        <name>Mn(2+)</name>
        <dbReference type="ChEBI" id="CHEBI:29035"/>
    </ligand>
</feature>
<evidence type="ECO:0000256" key="10">
    <source>
        <dbReference type="HAMAP-Rule" id="MF_01470"/>
    </source>
</evidence>
<evidence type="ECO:0000256" key="8">
    <source>
        <dbReference type="ARBA" id="ARBA00023211"/>
    </source>
</evidence>
<dbReference type="EC" id="3.1.-.-" evidence="10"/>
<evidence type="ECO:0000313" key="12">
    <source>
        <dbReference type="Proteomes" id="UP000199223"/>
    </source>
</evidence>
<dbReference type="GO" id="GO:0051607">
    <property type="term" value="P:defense response to virus"/>
    <property type="evidence" value="ECO:0007669"/>
    <property type="project" value="UniProtKB-UniRule"/>
</dbReference>
<dbReference type="GO" id="GO:0003677">
    <property type="term" value="F:DNA binding"/>
    <property type="evidence" value="ECO:0007669"/>
    <property type="project" value="UniProtKB-KW"/>
</dbReference>
<evidence type="ECO:0000256" key="1">
    <source>
        <dbReference type="ARBA" id="ARBA00022722"/>
    </source>
</evidence>
<evidence type="ECO:0000256" key="6">
    <source>
        <dbReference type="ARBA" id="ARBA00023118"/>
    </source>
</evidence>
<dbReference type="EMBL" id="FNZA01000053">
    <property type="protein sequence ID" value="SEJ95282.1"/>
    <property type="molecule type" value="Genomic_DNA"/>
</dbReference>
<dbReference type="InterPro" id="IPR002729">
    <property type="entry name" value="CRISPR-assoc_Cas1"/>
</dbReference>
<proteinExistence type="inferred from homology"/>
<keyword evidence="8 10" id="KW-0464">Manganese</keyword>
<dbReference type="Proteomes" id="UP000199223">
    <property type="component" value="Unassembled WGS sequence"/>
</dbReference>
<keyword evidence="4 10" id="KW-0378">Hydrolase</keyword>
<accession>A0A1H7D6T7</accession>
<dbReference type="InterPro" id="IPR050646">
    <property type="entry name" value="Cas1"/>
</dbReference>
<dbReference type="InterPro" id="IPR042206">
    <property type="entry name" value="CRISPR-assoc_Cas1_C"/>
</dbReference>
<evidence type="ECO:0000313" key="11">
    <source>
        <dbReference type="EMBL" id="SEJ95282.1"/>
    </source>
</evidence>
<dbReference type="GO" id="GO:0043571">
    <property type="term" value="P:maintenance of CRISPR repeat elements"/>
    <property type="evidence" value="ECO:0007669"/>
    <property type="project" value="UniProtKB-UniRule"/>
</dbReference>
<dbReference type="OrthoDB" id="9803119at2"/>
<dbReference type="NCBIfam" id="TIGR00287">
    <property type="entry name" value="cas1"/>
    <property type="match status" value="1"/>
</dbReference>
<evidence type="ECO:0000256" key="9">
    <source>
        <dbReference type="ARBA" id="ARBA00038592"/>
    </source>
</evidence>
<name>A0A1H7D6T7_9DEIO</name>
<sequence length="306" mass="33104">MTSVLVQTPGVQISARAGKLVLESREARREWPLGHVTELIVVGHARISTATILDLAGRGVPVHFQARADQLPVSVWDAWNGSLDALRRQFSAPEAHRLAAARALVVAKIGNSEWVLRRLGHPARLSLDAAQQSTDADTLRGHEGFAARQYFAALAELLPGWEFQARLYRPAPDPVNAALSFAYTFLLRHTLSALHHAGLHAGLGTLHVPHGRRPALALDLMEPFRAPVCDLTVLGLLRSGQLPRDGFEVSAEEVRLGQAGCLTVTAALNDRIHRWGIGVALRRQVGAVQAAGQGDACACWQPPVRP</sequence>
<dbReference type="InterPro" id="IPR042211">
    <property type="entry name" value="CRISPR-assoc_Cas1_N"/>
</dbReference>
<dbReference type="PANTHER" id="PTHR34353">
    <property type="entry name" value="CRISPR-ASSOCIATED ENDONUCLEASE CAS1 1"/>
    <property type="match status" value="1"/>
</dbReference>
<dbReference type="GO" id="GO:0046872">
    <property type="term" value="F:metal ion binding"/>
    <property type="evidence" value="ECO:0007669"/>
    <property type="project" value="UniProtKB-UniRule"/>
</dbReference>
<keyword evidence="2 10" id="KW-0479">Metal-binding</keyword>
<organism evidence="11 12">
    <name type="scientific">Deinococcus reticulitermitis</name>
    <dbReference type="NCBI Taxonomy" id="856736"/>
    <lineage>
        <taxon>Bacteria</taxon>
        <taxon>Thermotogati</taxon>
        <taxon>Deinococcota</taxon>
        <taxon>Deinococci</taxon>
        <taxon>Deinococcales</taxon>
        <taxon>Deinococcaceae</taxon>
        <taxon>Deinococcus</taxon>
    </lineage>
</organism>
<evidence type="ECO:0000256" key="5">
    <source>
        <dbReference type="ARBA" id="ARBA00022842"/>
    </source>
</evidence>
<evidence type="ECO:0000256" key="2">
    <source>
        <dbReference type="ARBA" id="ARBA00022723"/>
    </source>
</evidence>
<gene>
    <name evidence="10" type="primary">cas1</name>
    <name evidence="11" type="ORF">SAMN04488058_1531</name>
</gene>
<dbReference type="STRING" id="856736.SAMN04488058_1531"/>
<comment type="subunit">
    <text evidence="9 10">Homodimer, forms a heterotetramer with a Cas2 homodimer.</text>
</comment>
<dbReference type="GO" id="GO:0004519">
    <property type="term" value="F:endonuclease activity"/>
    <property type="evidence" value="ECO:0007669"/>
    <property type="project" value="UniProtKB-UniRule"/>
</dbReference>
<dbReference type="GO" id="GO:0016787">
    <property type="term" value="F:hydrolase activity"/>
    <property type="evidence" value="ECO:0007669"/>
    <property type="project" value="UniProtKB-KW"/>
</dbReference>
<evidence type="ECO:0000256" key="3">
    <source>
        <dbReference type="ARBA" id="ARBA00022759"/>
    </source>
</evidence>
<protein>
    <recommendedName>
        <fullName evidence="10">CRISPR-associated endonuclease Cas1</fullName>
        <ecNumber evidence="10">3.1.-.-</ecNumber>
    </recommendedName>
</protein>
<evidence type="ECO:0000256" key="7">
    <source>
        <dbReference type="ARBA" id="ARBA00023125"/>
    </source>
</evidence>
<keyword evidence="7 10" id="KW-0238">DNA-binding</keyword>
<comment type="function">
    <text evidence="10">CRISPR (clustered regularly interspaced short palindromic repeat), is an adaptive immune system that provides protection against mobile genetic elements (viruses, transposable elements and conjugative plasmids). CRISPR clusters contain spacers, sequences complementary to antecedent mobile elements, and target invading nucleic acids. CRISPR clusters are transcribed and processed into CRISPR RNA (crRNA). Acts as a dsDNA endonuclease. Involved in the integration of spacer DNA into the CRISPR cassette.</text>
</comment>
<dbReference type="Gene3D" id="1.20.120.920">
    <property type="entry name" value="CRISPR-associated endonuclease Cas1, C-terminal domain"/>
    <property type="match status" value="1"/>
</dbReference>
<dbReference type="CDD" id="cd09634">
    <property type="entry name" value="Cas1_I-II-III"/>
    <property type="match status" value="1"/>
</dbReference>
<dbReference type="Pfam" id="PF01867">
    <property type="entry name" value="Cas_Cas1"/>
    <property type="match status" value="1"/>
</dbReference>
<dbReference type="PANTHER" id="PTHR34353:SF2">
    <property type="entry name" value="CRISPR-ASSOCIATED ENDONUCLEASE CAS1 1"/>
    <property type="match status" value="1"/>
</dbReference>